<proteinExistence type="predicted"/>
<evidence type="ECO:0000256" key="1">
    <source>
        <dbReference type="ARBA" id="ARBA00023015"/>
    </source>
</evidence>
<evidence type="ECO:0000313" key="5">
    <source>
        <dbReference type="EMBL" id="KLU25706.1"/>
    </source>
</evidence>
<dbReference type="InterPro" id="IPR011991">
    <property type="entry name" value="ArsR-like_HTH"/>
</dbReference>
<evidence type="ECO:0000256" key="2">
    <source>
        <dbReference type="ARBA" id="ARBA00023125"/>
    </source>
</evidence>
<evidence type="ECO:0000259" key="4">
    <source>
        <dbReference type="PROSITE" id="PS50956"/>
    </source>
</evidence>
<dbReference type="PROSITE" id="PS50956">
    <property type="entry name" value="HTH_ASNC_2"/>
    <property type="match status" value="1"/>
</dbReference>
<dbReference type="PRINTS" id="PR00033">
    <property type="entry name" value="HTHASNC"/>
</dbReference>
<dbReference type="PATRIC" id="fig|908627.4.peg.2963"/>
<dbReference type="SUPFAM" id="SSF54909">
    <property type="entry name" value="Dimeric alpha+beta barrel"/>
    <property type="match status" value="1"/>
</dbReference>
<dbReference type="CDD" id="cd00090">
    <property type="entry name" value="HTH_ARSR"/>
    <property type="match status" value="1"/>
</dbReference>
<dbReference type="InterPro" id="IPR019887">
    <property type="entry name" value="Tscrpt_reg_AsnC/Lrp_C"/>
</dbReference>
<accession>A0A0J1CZD0</accession>
<dbReference type="InterPro" id="IPR011008">
    <property type="entry name" value="Dimeric_a/b-barrel"/>
</dbReference>
<keyword evidence="2" id="KW-0238">DNA-binding</keyword>
<keyword evidence="3" id="KW-0804">Transcription</keyword>
<dbReference type="Gene3D" id="1.10.10.10">
    <property type="entry name" value="Winged helix-like DNA-binding domain superfamily/Winged helix DNA-binding domain"/>
    <property type="match status" value="1"/>
</dbReference>
<name>A0A0J1CZD0_9BURK</name>
<reference evidence="5 6" key="1">
    <citation type="journal article" date="2015" name="Genome Announc.">
        <title>Draft Genome Sequence of Burkholderia sp. Strain PML1(12), an Ectomycorrhizosphere-Inhabiting Bacterium with Effective Mineral-Weathering Ability.</title>
        <authorList>
            <person name="Uroz S."/>
            <person name="Oger P."/>
        </authorList>
    </citation>
    <scope>NUCLEOTIDE SEQUENCE [LARGE SCALE GENOMIC DNA]</scope>
    <source>
        <strain evidence="6">PML1(12)</strain>
    </source>
</reference>
<dbReference type="InterPro" id="IPR036388">
    <property type="entry name" value="WH-like_DNA-bd_sf"/>
</dbReference>
<dbReference type="InterPro" id="IPR000485">
    <property type="entry name" value="AsnC-type_HTH_dom"/>
</dbReference>
<dbReference type="InterPro" id="IPR019888">
    <property type="entry name" value="Tscrpt_reg_AsnC-like"/>
</dbReference>
<dbReference type="OrthoDB" id="8526125at2"/>
<dbReference type="SMART" id="SM00344">
    <property type="entry name" value="HTH_ASNC"/>
    <property type="match status" value="1"/>
</dbReference>
<dbReference type="EMBL" id="AEJF01000086">
    <property type="protein sequence ID" value="KLU25706.1"/>
    <property type="molecule type" value="Genomic_DNA"/>
</dbReference>
<gene>
    <name evidence="5" type="ORF">EOS_13295</name>
</gene>
<dbReference type="PANTHER" id="PTHR30154">
    <property type="entry name" value="LEUCINE-RESPONSIVE REGULATORY PROTEIN"/>
    <property type="match status" value="1"/>
</dbReference>
<dbReference type="RefSeq" id="WP_047847121.1">
    <property type="nucleotide sequence ID" value="NZ_AEJF01000086.1"/>
</dbReference>
<dbReference type="Pfam" id="PF01037">
    <property type="entry name" value="AsnC_trans_reg"/>
    <property type="match status" value="1"/>
</dbReference>
<keyword evidence="1" id="KW-0805">Transcription regulation</keyword>
<dbReference type="Proteomes" id="UP000035963">
    <property type="component" value="Unassembled WGS sequence"/>
</dbReference>
<dbReference type="Pfam" id="PF13412">
    <property type="entry name" value="HTH_24"/>
    <property type="match status" value="1"/>
</dbReference>
<sequence length="156" mass="17385">MKFDRVDVDILQALQRDAHVKTADLAESLDISLSPLYRRIRLLEEAGVITKYVSLLDQEKVGFPINAYVSVAIEKSAEKLAAFERAILSCEEVMECYLMTGAFDYIVRVVASDIAGIERFVMTRLATIDGVRDVSTSITLRRVQYKTVLPVRPGGG</sequence>
<dbReference type="GO" id="GO:0043200">
    <property type="term" value="P:response to amino acid"/>
    <property type="evidence" value="ECO:0007669"/>
    <property type="project" value="TreeGrafter"/>
</dbReference>
<dbReference type="GO" id="GO:0006355">
    <property type="term" value="P:regulation of DNA-templated transcription"/>
    <property type="evidence" value="ECO:0007669"/>
    <property type="project" value="UniProtKB-ARBA"/>
</dbReference>
<dbReference type="GO" id="GO:0005829">
    <property type="term" value="C:cytosol"/>
    <property type="evidence" value="ECO:0007669"/>
    <property type="project" value="TreeGrafter"/>
</dbReference>
<dbReference type="InterPro" id="IPR036390">
    <property type="entry name" value="WH_DNA-bd_sf"/>
</dbReference>
<dbReference type="AlphaFoldDB" id="A0A0J1CZD0"/>
<keyword evidence="6" id="KW-1185">Reference proteome</keyword>
<feature type="domain" description="HTH asnC-type" evidence="4">
    <location>
        <begin position="3"/>
        <end position="64"/>
    </location>
</feature>
<protein>
    <submittedName>
        <fullName evidence="5">AsnC family transcriptional regulator</fullName>
    </submittedName>
</protein>
<dbReference type="SUPFAM" id="SSF46785">
    <property type="entry name" value="Winged helix' DNA-binding domain"/>
    <property type="match status" value="1"/>
</dbReference>
<evidence type="ECO:0000313" key="6">
    <source>
        <dbReference type="Proteomes" id="UP000035963"/>
    </source>
</evidence>
<dbReference type="GO" id="GO:0043565">
    <property type="term" value="F:sequence-specific DNA binding"/>
    <property type="evidence" value="ECO:0007669"/>
    <property type="project" value="InterPro"/>
</dbReference>
<dbReference type="Gene3D" id="3.30.70.920">
    <property type="match status" value="1"/>
</dbReference>
<dbReference type="PANTHER" id="PTHR30154:SF34">
    <property type="entry name" value="TRANSCRIPTIONAL REGULATOR AZLB"/>
    <property type="match status" value="1"/>
</dbReference>
<comment type="caution">
    <text evidence="5">The sequence shown here is derived from an EMBL/GenBank/DDBJ whole genome shotgun (WGS) entry which is preliminary data.</text>
</comment>
<organism evidence="5 6">
    <name type="scientific">Caballeronia mineralivorans PML1(12)</name>
    <dbReference type="NCBI Taxonomy" id="908627"/>
    <lineage>
        <taxon>Bacteria</taxon>
        <taxon>Pseudomonadati</taxon>
        <taxon>Pseudomonadota</taxon>
        <taxon>Betaproteobacteria</taxon>
        <taxon>Burkholderiales</taxon>
        <taxon>Burkholderiaceae</taxon>
        <taxon>Caballeronia</taxon>
    </lineage>
</organism>
<evidence type="ECO:0000256" key="3">
    <source>
        <dbReference type="ARBA" id="ARBA00023163"/>
    </source>
</evidence>